<accession>C1CX35</accession>
<evidence type="ECO:0000313" key="2">
    <source>
        <dbReference type="Proteomes" id="UP000002208"/>
    </source>
</evidence>
<name>C1CX35_DEIDV</name>
<dbReference type="RefSeq" id="WP_012693874.1">
    <property type="nucleotide sequence ID" value="NC_012526.1"/>
</dbReference>
<dbReference type="AlphaFoldDB" id="C1CX35"/>
<dbReference type="HOGENOM" id="CLU_2166816_0_0_0"/>
<protein>
    <submittedName>
        <fullName evidence="1">Uncharacterized protein</fullName>
    </submittedName>
</protein>
<sequence length="110" mass="11787">MSDPENQKIRTLIARADSLVVTDPQLAMTTAEQAIALAHDAGDQEGYGQGLCSYAATLFFQSKYSEAHQAFREAQQVGEAQADQRLMARAVNGLGITSPQGTTHKSAVHP</sequence>
<evidence type="ECO:0000313" key="1">
    <source>
        <dbReference type="EMBL" id="ACO46752.1"/>
    </source>
</evidence>
<dbReference type="Proteomes" id="UP000002208">
    <property type="component" value="Chromosome"/>
</dbReference>
<keyword evidence="2" id="KW-1185">Reference proteome</keyword>
<dbReference type="PaxDb" id="546414-Deide_17780"/>
<gene>
    <name evidence="1" type="ordered locus">Deide_17780</name>
</gene>
<dbReference type="KEGG" id="ddr:Deide_17780"/>
<dbReference type="SUPFAM" id="SSF48452">
    <property type="entry name" value="TPR-like"/>
    <property type="match status" value="1"/>
</dbReference>
<proteinExistence type="predicted"/>
<dbReference type="EMBL" id="CP001114">
    <property type="protein sequence ID" value="ACO46752.1"/>
    <property type="molecule type" value="Genomic_DNA"/>
</dbReference>
<dbReference type="InterPro" id="IPR011990">
    <property type="entry name" value="TPR-like_helical_dom_sf"/>
</dbReference>
<reference evidence="1 2" key="1">
    <citation type="journal article" date="2009" name="PLoS Genet.">
        <title>Alliance of proteomics and genomics to unravel the specificities of Sahara bacterium Deinococcus deserti.</title>
        <authorList>
            <person name="de Groot A."/>
            <person name="Dulermo R."/>
            <person name="Ortet P."/>
            <person name="Blanchard L."/>
            <person name="Guerin P."/>
            <person name="Fernandez B."/>
            <person name="Vacherie B."/>
            <person name="Dossat C."/>
            <person name="Jolivet E."/>
            <person name="Siguier P."/>
            <person name="Chandler M."/>
            <person name="Barakat M."/>
            <person name="Dedieu A."/>
            <person name="Barbe V."/>
            <person name="Heulin T."/>
            <person name="Sommer S."/>
            <person name="Achouak W."/>
            <person name="Armengaud J."/>
        </authorList>
    </citation>
    <scope>NUCLEOTIDE SEQUENCE [LARGE SCALE GENOMIC DNA]</scope>
    <source>
        <strain evidence="2">DSM 17065 / CIP 109153 / LMG 22923 / VCD115</strain>
    </source>
</reference>
<dbReference type="Gene3D" id="1.25.40.10">
    <property type="entry name" value="Tetratricopeptide repeat domain"/>
    <property type="match status" value="1"/>
</dbReference>
<organism evidence="1 2">
    <name type="scientific">Deinococcus deserti (strain DSM 17065 / CIP 109153 / LMG 22923 / VCD115)</name>
    <dbReference type="NCBI Taxonomy" id="546414"/>
    <lineage>
        <taxon>Bacteria</taxon>
        <taxon>Thermotogati</taxon>
        <taxon>Deinococcota</taxon>
        <taxon>Deinococci</taxon>
        <taxon>Deinococcales</taxon>
        <taxon>Deinococcaceae</taxon>
        <taxon>Deinococcus</taxon>
    </lineage>
</organism>